<protein>
    <submittedName>
        <fullName evidence="1">Lipoprotein</fullName>
    </submittedName>
</protein>
<keyword evidence="1" id="KW-0449">Lipoprotein</keyword>
<name>F1TEF1_9FIRM</name>
<keyword evidence="2" id="KW-1185">Reference proteome</keyword>
<organism evidence="1 2">
    <name type="scientific">Ruminiclostridium papyrosolvens DSM 2782</name>
    <dbReference type="NCBI Taxonomy" id="588581"/>
    <lineage>
        <taxon>Bacteria</taxon>
        <taxon>Bacillati</taxon>
        <taxon>Bacillota</taxon>
        <taxon>Clostridia</taxon>
        <taxon>Eubacteriales</taxon>
        <taxon>Oscillospiraceae</taxon>
        <taxon>Ruminiclostridium</taxon>
    </lineage>
</organism>
<accession>F1TEF1</accession>
<dbReference type="EMBL" id="ACXX02000009">
    <property type="protein sequence ID" value="EGD47117.1"/>
    <property type="molecule type" value="Genomic_DNA"/>
</dbReference>
<dbReference type="Proteomes" id="UP000003860">
    <property type="component" value="Unassembled WGS sequence"/>
</dbReference>
<evidence type="ECO:0000313" key="2">
    <source>
        <dbReference type="Proteomes" id="UP000003860"/>
    </source>
</evidence>
<sequence>MGSERGKSMITAKRAIKITTETDDNKRNELIDKLSEEDAKMLLKRCLKAVMDNSKPDFEIN</sequence>
<gene>
    <name evidence="1" type="ORF">Cpap_1509</name>
</gene>
<dbReference type="AlphaFoldDB" id="F1TEF1"/>
<proteinExistence type="predicted"/>
<comment type="caution">
    <text evidence="1">The sequence shown here is derived from an EMBL/GenBank/DDBJ whole genome shotgun (WGS) entry which is preliminary data.</text>
</comment>
<reference evidence="1" key="2">
    <citation type="submission" date="2011-01" db="EMBL/GenBank/DDBJ databases">
        <title>The Non-contiguous Finished genome of Clostridium papyrosolvens.</title>
        <authorList>
            <person name="Lucas S."/>
            <person name="Copeland A."/>
            <person name="Lapidus A."/>
            <person name="Cheng J.-F."/>
            <person name="Goodwin L."/>
            <person name="Pitluck S."/>
            <person name="Misra M."/>
            <person name="Chertkov O."/>
            <person name="Detter J.C."/>
            <person name="Han C."/>
            <person name="Tapia R."/>
            <person name="Land M."/>
            <person name="Hauser L."/>
            <person name="Kyrpides N."/>
            <person name="Ivanova N."/>
            <person name="Pagani I."/>
            <person name="Mouttaki H."/>
            <person name="He Z."/>
            <person name="Zhou J."/>
            <person name="Hemme C.L."/>
            <person name="Woyke T."/>
        </authorList>
    </citation>
    <scope>NUCLEOTIDE SEQUENCE [LARGE SCALE GENOMIC DNA]</scope>
    <source>
        <strain evidence="1">DSM 2782</strain>
    </source>
</reference>
<evidence type="ECO:0000313" key="1">
    <source>
        <dbReference type="EMBL" id="EGD47117.1"/>
    </source>
</evidence>
<reference evidence="1" key="1">
    <citation type="submission" date="2009-07" db="EMBL/GenBank/DDBJ databases">
        <authorList>
            <consortium name="US DOE Joint Genome Institute (JGI-PGF)"/>
            <person name="Lucas S."/>
            <person name="Copeland A."/>
            <person name="Lapidus A."/>
            <person name="Glavina del Rio T."/>
            <person name="Tice H."/>
            <person name="Bruce D."/>
            <person name="Goodwin L."/>
            <person name="Pitluck S."/>
            <person name="Larimer F."/>
            <person name="Land M.L."/>
            <person name="Mouttaki H."/>
            <person name="He Z."/>
            <person name="Zhou J."/>
            <person name="Hemme C.L."/>
        </authorList>
    </citation>
    <scope>NUCLEOTIDE SEQUENCE [LARGE SCALE GENOMIC DNA]</scope>
    <source>
        <strain evidence="1">DSM 2782</strain>
    </source>
</reference>
<dbReference type="STRING" id="588581.Cpap_1509"/>